<accession>A0AAD8YEE7</accession>
<name>A0AAD8YEE7_9STRA</name>
<keyword evidence="2" id="KW-0539">Nucleus</keyword>
<comment type="similarity">
    <text evidence="1">Belongs to the VPS72/YL1 family.</text>
</comment>
<feature type="compositionally biased region" description="Basic and acidic residues" evidence="3">
    <location>
        <begin position="115"/>
        <end position="126"/>
    </location>
</feature>
<organism evidence="5 6">
    <name type="scientific">Skeletonema marinoi</name>
    <dbReference type="NCBI Taxonomy" id="267567"/>
    <lineage>
        <taxon>Eukaryota</taxon>
        <taxon>Sar</taxon>
        <taxon>Stramenopiles</taxon>
        <taxon>Ochrophyta</taxon>
        <taxon>Bacillariophyta</taxon>
        <taxon>Coscinodiscophyceae</taxon>
        <taxon>Thalassiosirophycidae</taxon>
        <taxon>Thalassiosirales</taxon>
        <taxon>Skeletonemataceae</taxon>
        <taxon>Skeletonema</taxon>
        <taxon>Skeletonema marinoi-dohrnii complex</taxon>
    </lineage>
</organism>
<feature type="region of interest" description="Disordered" evidence="3">
    <location>
        <begin position="380"/>
        <end position="424"/>
    </location>
</feature>
<feature type="compositionally biased region" description="Basic residues" evidence="3">
    <location>
        <begin position="127"/>
        <end position="136"/>
    </location>
</feature>
<dbReference type="InterPro" id="IPR013272">
    <property type="entry name" value="Vps72/YL1_C"/>
</dbReference>
<dbReference type="PANTHER" id="PTHR13275:SF4">
    <property type="entry name" value="VACUOLAR PROTEIN SORTING-ASSOCIATED PROTEIN 72 HOMOLOG"/>
    <property type="match status" value="1"/>
</dbReference>
<feature type="compositionally biased region" description="Low complexity" evidence="3">
    <location>
        <begin position="63"/>
        <end position="81"/>
    </location>
</feature>
<dbReference type="PANTHER" id="PTHR13275">
    <property type="entry name" value="YL-1 PROTEIN TRANSCRIPTION FACTOR-LIKE 1"/>
    <property type="match status" value="1"/>
</dbReference>
<evidence type="ECO:0000256" key="2">
    <source>
        <dbReference type="PROSITE-ProRule" id="PRU00108"/>
    </source>
</evidence>
<feature type="DNA-binding region" description="Homeobox" evidence="2">
    <location>
        <begin position="674"/>
        <end position="706"/>
    </location>
</feature>
<keyword evidence="2" id="KW-0371">Homeobox</keyword>
<feature type="region of interest" description="Disordered" evidence="3">
    <location>
        <begin position="457"/>
        <end position="649"/>
    </location>
</feature>
<keyword evidence="2" id="KW-0238">DNA-binding</keyword>
<feature type="compositionally biased region" description="Polar residues" evidence="3">
    <location>
        <begin position="343"/>
        <end position="353"/>
    </location>
</feature>
<sequence length="1932" mass="209111">MPKVQAAVLERSRRATAGKRMQSLMGKAQEDDDAFWSHSIWSEGGGGFSSGRKRRRGDEDDSSSSSESGSDSESISDGENSFRVSDEESEAAVDQFDSDFDESESEDEEEGGEGATERELIAEEKRKKVAQRKKRQQVAFQGKGSGGGRELMKKKKGQMTKRGPTGEGWNAGLVLNWPAPAPSAELGQTVSAKPAAAVAQLSAPIPAPVDASSGTSSLPAQQSTSKPQHAEVTKPTLPAPKATQQTAPIATKTKPKSVVKSTAVLRHNLRGGTATSKPKPAAPAKVTQQQRPAAIDKKNTTKKPRISQEELIIEAIKSTEMENTKWLNARKRVKEEAAHRENAASSKSINHNPVSRFHSRRGCTNTLTFMDMDHLPDILTRSHPKKAGVADTSTTIRSPRKRRADSAASQEGSSSPDIEKEPTKCAITGKVARYRDPKTMMGYYNLDAFKELRRRLDAGELPKKEKKKKAPTKQPAKRKAPPSGDGSTIIARLSSTGADVKVKIKVGNVFIPPPKPAEKKNEKAEDSTPHKPRWDDASDNMYAKPFSSLKRRRSPSISPNGNSSQQDLGQPISSSTALSQSTEAVQQNGNQADTKDVSMEPTASSNLSLPMPSTATAAVAGQPANGATAKPESGVPSAPKKSNAELKPTPAELNTFMQSWISRPENKDNLMPSLQQKQQIMEEIGVDKKRLEGWFYRTRKKLKQENPPDKTLVRLYCRLNLEEVSHQNQRQQRCSTSYTYDTAGEMNGFNDDLDWASAATSSGFTPTKFGANTNVSKISGAVNEEFLDDFDDDDDAFFSSAVGGGASAGLSSSNGGMKIDTTLSTVEGGKKGTAGTLSSFGMMALSYSDASAALVTPAKRARPTSNQGDADNSGDDDISDDSELMDLDQKHLSRLRDPGSSFRDVARSCLVCQQMTQSPNNSEQPASALSSLDHSIRINQLPSTTSRDINVNSSCSSSLTTCISTHNESVCKSLAASTLASTARASYARLHFDARLFSVRLPPSIATRLEDECGNGVAHTLVVAAIEQGDDAVSSASFEALGRLTLDPNSDELAAEVRSIAENVNNTAFSYENDSGTFESLREMREMQSKIWEYVLFPRMQRVLHRLSMYSSFHHLTKAVPVITAAFVHALTQGPDTVPARRAMQCGKSAHAKRGWVESDAERLVAEFVDRILLPCFVQSNNKSDDALKRSAAVAVFGCHLHVLWQESDCVYYDVSESSSATPAVETLSGTAAILLIALRGIPVNERTPGLASVLRAALILGTASFSDLTRKHNRLNHVGLLAEVALLVMLDGSKDTGPPSNEVINQGENGEEKEKIVGTRSILLNRIFQEHNLAASPAVDELMWVFCFVFVQIGEKRNYSMTSDLSAAADWSNIGLVLLDNFASFLSTDDLNNSLFATAASDAYIKLLTSMLKRSAAFPPSSFSISDNMFAVAEKSSASSRGKSVVEIPTESSSRVALTLFKLTRALTLQRSKLVSSNTSFDSIKINVRLNATLCDAWFGHCIANNDAKQSNQGQLDIAFELLSLLRSDMMTLLQMVGDGLEMQQPGEVLHLLRVCIAGVETVACVSEVISHGNSLTTKNNDTADEKVSAAAISALSGVFTAAKEIATTSQQASWLCQQGAVDSSNAASRISGYIRDITNYYHDDIITALQPSNLGRRPTSSGSHSTENASFLYHHARLALDHRANLALEEYSSTTTSSLSSKTIRPFNPLRMHRTFSNTSIQVHQLVRGLPLLIPARTDDGVRPVSLTGSSDPFSLLMSPSMRQVRKSDSSESMVLVITMRLYNITAVPLENGVRLDVAFDEEGDSSVCSTSLYKNEIEAGDCITWEIALGDWKIGDISLRATVTFLGLEKESITHKWLHGGEQADDLSGESPLVGDDDEGTMDVAILCEPTTISSLFTLQPCPLVFFSGHNGDTNAFTSCGVNWSIHRN</sequence>
<dbReference type="EMBL" id="JATAAI010000006">
    <property type="protein sequence ID" value="KAK1744803.1"/>
    <property type="molecule type" value="Genomic_DNA"/>
</dbReference>
<keyword evidence="6" id="KW-1185">Reference proteome</keyword>
<feature type="compositionally biased region" description="Acidic residues" evidence="3">
    <location>
        <begin position="87"/>
        <end position="112"/>
    </location>
</feature>
<proteinExistence type="inferred from homology"/>
<comment type="subcellular location">
    <subcellularLocation>
        <location evidence="2">Nucleus</location>
    </subcellularLocation>
</comment>
<dbReference type="Pfam" id="PF05764">
    <property type="entry name" value="YL1"/>
    <property type="match status" value="1"/>
</dbReference>
<dbReference type="Gene3D" id="1.10.10.60">
    <property type="entry name" value="Homeodomain-like"/>
    <property type="match status" value="1"/>
</dbReference>
<reference evidence="5" key="1">
    <citation type="submission" date="2023-06" db="EMBL/GenBank/DDBJ databases">
        <title>Survivors Of The Sea: Transcriptome response of Skeletonema marinoi to long-term dormancy.</title>
        <authorList>
            <person name="Pinder M.I.M."/>
            <person name="Kourtchenko O."/>
            <person name="Robertson E.K."/>
            <person name="Larsson T."/>
            <person name="Maumus F."/>
            <person name="Osuna-Cruz C.M."/>
            <person name="Vancaester E."/>
            <person name="Stenow R."/>
            <person name="Vandepoele K."/>
            <person name="Ploug H."/>
            <person name="Bruchert V."/>
            <person name="Godhe A."/>
            <person name="Topel M."/>
        </authorList>
    </citation>
    <scope>NUCLEOTIDE SEQUENCE</scope>
    <source>
        <strain evidence="5">R05AC</strain>
    </source>
</reference>
<gene>
    <name evidence="5" type="ORF">QTG54_004094</name>
</gene>
<dbReference type="Proteomes" id="UP001224775">
    <property type="component" value="Unassembled WGS sequence"/>
</dbReference>
<feature type="region of interest" description="Disordered" evidence="3">
    <location>
        <begin position="858"/>
        <end position="882"/>
    </location>
</feature>
<dbReference type="Pfam" id="PF08265">
    <property type="entry name" value="YL1_C"/>
    <property type="match status" value="1"/>
</dbReference>
<feature type="compositionally biased region" description="Polar residues" evidence="3">
    <location>
        <begin position="555"/>
        <end position="592"/>
    </location>
</feature>
<feature type="compositionally biased region" description="Acidic residues" evidence="3">
    <location>
        <begin position="872"/>
        <end position="882"/>
    </location>
</feature>
<evidence type="ECO:0000313" key="5">
    <source>
        <dbReference type="EMBL" id="KAK1744803.1"/>
    </source>
</evidence>
<feature type="compositionally biased region" description="Polar residues" evidence="3">
    <location>
        <begin position="601"/>
        <end position="616"/>
    </location>
</feature>
<dbReference type="PROSITE" id="PS50071">
    <property type="entry name" value="HOMEOBOX_2"/>
    <property type="match status" value="1"/>
</dbReference>
<dbReference type="InterPro" id="IPR001356">
    <property type="entry name" value="HD"/>
</dbReference>
<feature type="compositionally biased region" description="Basic residues" evidence="3">
    <location>
        <begin position="464"/>
        <end position="480"/>
    </location>
</feature>
<dbReference type="GO" id="GO:0003677">
    <property type="term" value="F:DNA binding"/>
    <property type="evidence" value="ECO:0007669"/>
    <property type="project" value="UniProtKB-UniRule"/>
</dbReference>
<feature type="compositionally biased region" description="Basic and acidic residues" evidence="3">
    <location>
        <begin position="516"/>
        <end position="536"/>
    </location>
</feature>
<feature type="region of interest" description="Disordered" evidence="3">
    <location>
        <begin position="1"/>
        <end position="174"/>
    </location>
</feature>
<comment type="caution">
    <text evidence="5">The sequence shown here is derived from an EMBL/GenBank/DDBJ whole genome shotgun (WGS) entry which is preliminary data.</text>
</comment>
<evidence type="ECO:0000259" key="4">
    <source>
        <dbReference type="PROSITE" id="PS50071"/>
    </source>
</evidence>
<feature type="compositionally biased region" description="Polar residues" evidence="3">
    <location>
        <begin position="212"/>
        <end position="227"/>
    </location>
</feature>
<dbReference type="InterPro" id="IPR046757">
    <property type="entry name" value="YL1_N"/>
</dbReference>
<evidence type="ECO:0000313" key="6">
    <source>
        <dbReference type="Proteomes" id="UP001224775"/>
    </source>
</evidence>
<feature type="compositionally biased region" description="Low complexity" evidence="3">
    <location>
        <begin position="250"/>
        <end position="264"/>
    </location>
</feature>
<evidence type="ECO:0000256" key="3">
    <source>
        <dbReference type="SAM" id="MobiDB-lite"/>
    </source>
</evidence>
<feature type="region of interest" description="Disordered" evidence="3">
    <location>
        <begin position="338"/>
        <end position="357"/>
    </location>
</feature>
<dbReference type="SMART" id="SM00993">
    <property type="entry name" value="YL1_C"/>
    <property type="match status" value="1"/>
</dbReference>
<evidence type="ECO:0000256" key="1">
    <source>
        <dbReference type="ARBA" id="ARBA00006832"/>
    </source>
</evidence>
<feature type="compositionally biased region" description="Polar residues" evidence="3">
    <location>
        <begin position="407"/>
        <end position="416"/>
    </location>
</feature>
<protein>
    <submittedName>
        <fullName evidence="5">Vacuolar protein sorting-associated protein 72</fullName>
    </submittedName>
</protein>
<feature type="region of interest" description="Disordered" evidence="3">
    <location>
        <begin position="206"/>
        <end position="303"/>
    </location>
</feature>
<dbReference type="GO" id="GO:0005634">
    <property type="term" value="C:nucleus"/>
    <property type="evidence" value="ECO:0007669"/>
    <property type="project" value="UniProtKB-SubCell"/>
</dbReference>
<feature type="domain" description="Homeobox" evidence="4">
    <location>
        <begin position="672"/>
        <end position="705"/>
    </location>
</feature>